<reference evidence="2" key="1">
    <citation type="submission" date="2015-09" db="EMBL/GenBank/DDBJ databases">
        <title>Draft Genome Sequences of Two Novel Amoeba-resistant Intranuclear Bacteria, Candidatus Berkiella cookevillensis and Candidatus Berkiella aquae.</title>
        <authorList>
            <person name="Mehari Y.T."/>
            <person name="Arivett B.A."/>
            <person name="Farone A.L."/>
            <person name="Gunderson J.H."/>
            <person name="Farone M.B."/>
        </authorList>
    </citation>
    <scope>NUCLEOTIDE SEQUENCE [LARGE SCALE GENOMIC DNA]</scope>
    <source>
        <strain evidence="2">CC99</strain>
    </source>
</reference>
<dbReference type="GO" id="GO:0005886">
    <property type="term" value="C:plasma membrane"/>
    <property type="evidence" value="ECO:0007669"/>
    <property type="project" value="TreeGrafter"/>
</dbReference>
<dbReference type="EMBL" id="LKHV01000009">
    <property type="protein sequence ID" value="KRG18137.1"/>
    <property type="molecule type" value="Genomic_DNA"/>
</dbReference>
<comment type="caution">
    <text evidence="2">The sequence shown here is derived from an EMBL/GenBank/DDBJ whole genome shotgun (WGS) entry which is preliminary data.</text>
</comment>
<keyword evidence="1" id="KW-0812">Transmembrane</keyword>
<dbReference type="OrthoDB" id="9812349at2"/>
<evidence type="ECO:0000313" key="2">
    <source>
        <dbReference type="EMBL" id="KRG18137.1"/>
    </source>
</evidence>
<dbReference type="RefSeq" id="WP_057624961.1">
    <property type="nucleotide sequence ID" value="NZ_LKHV02000001.1"/>
</dbReference>
<feature type="transmembrane region" description="Helical" evidence="1">
    <location>
        <begin position="102"/>
        <end position="122"/>
    </location>
</feature>
<evidence type="ECO:0000313" key="4">
    <source>
        <dbReference type="Proteomes" id="UP000051494"/>
    </source>
</evidence>
<dbReference type="Pfam" id="PF05656">
    <property type="entry name" value="DUF805"/>
    <property type="match status" value="1"/>
</dbReference>
<accession>A0A0Q9YEE4</accession>
<protein>
    <submittedName>
        <fullName evidence="3">DUF805 domain-containing protein</fullName>
    </submittedName>
    <submittedName>
        <fullName evidence="2">Inner membrane protein YhaI</fullName>
    </submittedName>
</protein>
<keyword evidence="1" id="KW-0472">Membrane</keyword>
<dbReference type="InterPro" id="IPR008523">
    <property type="entry name" value="DUF805"/>
</dbReference>
<gene>
    <name evidence="2" type="primary">yhaI</name>
    <name evidence="3" type="ORF">CC99x_010045</name>
    <name evidence="2" type="ORF">CC99x_01849</name>
</gene>
<keyword evidence="4" id="KW-1185">Reference proteome</keyword>
<dbReference type="EMBL" id="LKHV02000001">
    <property type="protein sequence ID" value="MCS5709246.1"/>
    <property type="molecule type" value="Genomic_DNA"/>
</dbReference>
<evidence type="ECO:0000313" key="3">
    <source>
        <dbReference type="EMBL" id="MCS5709246.1"/>
    </source>
</evidence>
<evidence type="ECO:0000256" key="1">
    <source>
        <dbReference type="SAM" id="Phobius"/>
    </source>
</evidence>
<organism evidence="2">
    <name type="scientific">Candidatus Berkiella cookevillensis</name>
    <dbReference type="NCBI Taxonomy" id="437022"/>
    <lineage>
        <taxon>Bacteria</taxon>
        <taxon>Pseudomonadati</taxon>
        <taxon>Pseudomonadota</taxon>
        <taxon>Gammaproteobacteria</taxon>
        <taxon>Candidatus Berkiellales</taxon>
        <taxon>Candidatus Berkiellaceae</taxon>
        <taxon>Candidatus Berkiella</taxon>
    </lineage>
</organism>
<feature type="transmembrane region" description="Helical" evidence="1">
    <location>
        <begin position="63"/>
        <end position="90"/>
    </location>
</feature>
<reference evidence="3" key="3">
    <citation type="submission" date="2021-06" db="EMBL/GenBank/DDBJ databases">
        <title>Genomic Description and Analysis of Intracellular Bacteria, Candidatus Berkiella cookevillensis and Candidatus Berkiella aquae.</title>
        <authorList>
            <person name="Kidane D.T."/>
            <person name="Mehari Y.T."/>
            <person name="Rice F.C."/>
            <person name="Arivett B.A."/>
            <person name="Farone A.L."/>
            <person name="Berk S.G."/>
            <person name="Farone M.B."/>
        </authorList>
    </citation>
    <scope>NUCLEOTIDE SEQUENCE</scope>
    <source>
        <strain evidence="3">CC99</strain>
    </source>
</reference>
<keyword evidence="1" id="KW-1133">Transmembrane helix</keyword>
<proteinExistence type="predicted"/>
<name>A0A0Q9YEE4_9GAMM</name>
<dbReference type="Proteomes" id="UP000051494">
    <property type="component" value="Unassembled WGS sequence"/>
</dbReference>
<dbReference type="AlphaFoldDB" id="A0A0Q9YEE4"/>
<reference evidence="3" key="2">
    <citation type="journal article" date="2016" name="Genome Announc.">
        <title>Draft Genome Sequences of Two Novel Amoeba-Resistant Intranuclear Bacteria, 'Candidatus Berkiella cookevillensis' and 'Candidatus Berkiella aquae'.</title>
        <authorList>
            <person name="Mehari Y.T."/>
            <person name="Arivett B.A."/>
            <person name="Farone A.L."/>
            <person name="Gunderson J.H."/>
            <person name="Farone M.B."/>
        </authorList>
    </citation>
    <scope>NUCLEOTIDE SEQUENCE</scope>
    <source>
        <strain evidence="3">CC99</strain>
    </source>
</reference>
<sequence length="137" mass="15598">MSTKFSNSESVLSMQKIMAFLMPLGRINRMFYLGCILFLSISATLATVAMANFAELAYICDKLWLIILLYFVSFLFFSLACLGVYLFLIFSMKRLHDFSESGYWAILVFVPVINALLILYLLCMPGDEGRNQFGLPQ</sequence>
<dbReference type="PANTHER" id="PTHR34980">
    <property type="entry name" value="INNER MEMBRANE PROTEIN-RELATED-RELATED"/>
    <property type="match status" value="1"/>
</dbReference>